<accession>A0A6A5XIA1</accession>
<evidence type="ECO:0000313" key="2">
    <source>
        <dbReference type="EMBL" id="KAF2012551.1"/>
    </source>
</evidence>
<feature type="region of interest" description="Disordered" evidence="1">
    <location>
        <begin position="225"/>
        <end position="244"/>
    </location>
</feature>
<name>A0A6A5XIA1_9PLEO</name>
<gene>
    <name evidence="2" type="ORF">BU24DRAFT_254131</name>
</gene>
<evidence type="ECO:0000313" key="3">
    <source>
        <dbReference type="Proteomes" id="UP000799778"/>
    </source>
</evidence>
<keyword evidence="3" id="KW-1185">Reference proteome</keyword>
<organism evidence="2 3">
    <name type="scientific">Aaosphaeria arxii CBS 175.79</name>
    <dbReference type="NCBI Taxonomy" id="1450172"/>
    <lineage>
        <taxon>Eukaryota</taxon>
        <taxon>Fungi</taxon>
        <taxon>Dikarya</taxon>
        <taxon>Ascomycota</taxon>
        <taxon>Pezizomycotina</taxon>
        <taxon>Dothideomycetes</taxon>
        <taxon>Pleosporomycetidae</taxon>
        <taxon>Pleosporales</taxon>
        <taxon>Pleosporales incertae sedis</taxon>
        <taxon>Aaosphaeria</taxon>
    </lineage>
</organism>
<dbReference type="GeneID" id="54279825"/>
<proteinExistence type="predicted"/>
<dbReference type="AlphaFoldDB" id="A0A6A5XIA1"/>
<dbReference type="EMBL" id="ML978072">
    <property type="protein sequence ID" value="KAF2012551.1"/>
    <property type="molecule type" value="Genomic_DNA"/>
</dbReference>
<evidence type="ECO:0000256" key="1">
    <source>
        <dbReference type="SAM" id="MobiDB-lite"/>
    </source>
</evidence>
<sequence length="341" mass="38481">MTRLFEIDPSCIPSHFTRVVYLIPPEILVRLGPTFQEALDMTVLSLHTALSKDHPGIRHFGTAYSIRIITIVLDIVPDPSLPSDSTTASSSSSSSSNRTEILHLRRGRQRQCQLLGFPDPGLRLRARVDEQIAMILKRHPEIETPILCSQYWDGGGAKDSDTYKRLVEAGASWEKWGVHCDKVSDISRQALCGDIAFTDKGGKLRKKRAQFRRNLARRRLGVERAKETVQSVPPDKEATVPPRARRNWSQLAADIGKMMQNHPVPPVMEFSLDPGWYSLQSRFRTALENRAKSLIQDSQSIPPGEASESAKMMRDRLLEWYKREFEGKAGNGSEPEHSDQQ</sequence>
<dbReference type="RefSeq" id="XP_033380890.1">
    <property type="nucleotide sequence ID" value="XM_033522428.1"/>
</dbReference>
<reference evidence="2" key="1">
    <citation type="journal article" date="2020" name="Stud. Mycol.">
        <title>101 Dothideomycetes genomes: a test case for predicting lifestyles and emergence of pathogens.</title>
        <authorList>
            <person name="Haridas S."/>
            <person name="Albert R."/>
            <person name="Binder M."/>
            <person name="Bloem J."/>
            <person name="Labutti K."/>
            <person name="Salamov A."/>
            <person name="Andreopoulos B."/>
            <person name="Baker S."/>
            <person name="Barry K."/>
            <person name="Bills G."/>
            <person name="Bluhm B."/>
            <person name="Cannon C."/>
            <person name="Castanera R."/>
            <person name="Culley D."/>
            <person name="Daum C."/>
            <person name="Ezra D."/>
            <person name="Gonzalez J."/>
            <person name="Henrissat B."/>
            <person name="Kuo A."/>
            <person name="Liang C."/>
            <person name="Lipzen A."/>
            <person name="Lutzoni F."/>
            <person name="Magnuson J."/>
            <person name="Mondo S."/>
            <person name="Nolan M."/>
            <person name="Ohm R."/>
            <person name="Pangilinan J."/>
            <person name="Park H.-J."/>
            <person name="Ramirez L."/>
            <person name="Alfaro M."/>
            <person name="Sun H."/>
            <person name="Tritt A."/>
            <person name="Yoshinaga Y."/>
            <person name="Zwiers L.-H."/>
            <person name="Turgeon B."/>
            <person name="Goodwin S."/>
            <person name="Spatafora J."/>
            <person name="Crous P."/>
            <person name="Grigoriev I."/>
        </authorList>
    </citation>
    <scope>NUCLEOTIDE SEQUENCE</scope>
    <source>
        <strain evidence="2">CBS 175.79</strain>
    </source>
</reference>
<dbReference type="OrthoDB" id="3926733at2759"/>
<protein>
    <submittedName>
        <fullName evidence="2">Uncharacterized protein</fullName>
    </submittedName>
</protein>
<dbReference type="Proteomes" id="UP000799778">
    <property type="component" value="Unassembled WGS sequence"/>
</dbReference>